<protein>
    <submittedName>
        <fullName evidence="1">Uncharacterized protein</fullName>
    </submittedName>
</protein>
<dbReference type="Proteomes" id="UP001499933">
    <property type="component" value="Unassembled WGS sequence"/>
</dbReference>
<comment type="caution">
    <text evidence="1">The sequence shown here is derived from an EMBL/GenBank/DDBJ whole genome shotgun (WGS) entry which is preliminary data.</text>
</comment>
<accession>A0ABP5CGN8</accession>
<sequence>MFGVCTLVVEVQPGHFFIRVTTAESSSRSAHHIIARASHRVVSPEDAIRLATEFLESFDVPPEALGGADP</sequence>
<organism evidence="1 2">
    <name type="scientific">Microbacterium deminutum</name>
    <dbReference type="NCBI Taxonomy" id="344164"/>
    <lineage>
        <taxon>Bacteria</taxon>
        <taxon>Bacillati</taxon>
        <taxon>Actinomycetota</taxon>
        <taxon>Actinomycetes</taxon>
        <taxon>Micrococcales</taxon>
        <taxon>Microbacteriaceae</taxon>
        <taxon>Microbacterium</taxon>
    </lineage>
</organism>
<reference evidence="2" key="1">
    <citation type="journal article" date="2019" name="Int. J. Syst. Evol. Microbiol.">
        <title>The Global Catalogue of Microorganisms (GCM) 10K type strain sequencing project: providing services to taxonomists for standard genome sequencing and annotation.</title>
        <authorList>
            <consortium name="The Broad Institute Genomics Platform"/>
            <consortium name="The Broad Institute Genome Sequencing Center for Infectious Disease"/>
            <person name="Wu L."/>
            <person name="Ma J."/>
        </authorList>
    </citation>
    <scope>NUCLEOTIDE SEQUENCE [LARGE SCALE GENOMIC DNA]</scope>
    <source>
        <strain evidence="2">JCM 14901</strain>
    </source>
</reference>
<proteinExistence type="predicted"/>
<dbReference type="EMBL" id="BAAAOG010000005">
    <property type="protein sequence ID" value="GAA1962555.1"/>
    <property type="molecule type" value="Genomic_DNA"/>
</dbReference>
<keyword evidence="2" id="KW-1185">Reference proteome</keyword>
<name>A0ABP5CGN8_9MICO</name>
<gene>
    <name evidence="1" type="ORF">GCM10009776_26530</name>
</gene>
<evidence type="ECO:0000313" key="1">
    <source>
        <dbReference type="EMBL" id="GAA1962555.1"/>
    </source>
</evidence>
<evidence type="ECO:0000313" key="2">
    <source>
        <dbReference type="Proteomes" id="UP001499933"/>
    </source>
</evidence>